<reference evidence="2" key="1">
    <citation type="submission" date="2022-11" db="UniProtKB">
        <authorList>
            <consortium name="WormBaseParasite"/>
        </authorList>
    </citation>
    <scope>IDENTIFICATION</scope>
</reference>
<proteinExistence type="predicted"/>
<accession>A0A915KA96</accession>
<name>A0A915KA96_ROMCU</name>
<sequence length="79" mass="9219">MKNLHNEPKNVAIDACEFRQISPVLAQMICEVQQETLRFLPVYKKTNFAHSDCKEKTETNLRVMCCKIYRNVSCPRGTR</sequence>
<dbReference type="AlphaFoldDB" id="A0A915KA96"/>
<evidence type="ECO:0000313" key="2">
    <source>
        <dbReference type="WBParaSite" id="nRc.2.0.1.t34838-RA"/>
    </source>
</evidence>
<dbReference type="WBParaSite" id="nRc.2.0.1.t34838-RA">
    <property type="protein sequence ID" value="nRc.2.0.1.t34838-RA"/>
    <property type="gene ID" value="nRc.2.0.1.g34838"/>
</dbReference>
<protein>
    <submittedName>
        <fullName evidence="2">Uncharacterized protein</fullName>
    </submittedName>
</protein>
<keyword evidence="1" id="KW-1185">Reference proteome</keyword>
<evidence type="ECO:0000313" key="1">
    <source>
        <dbReference type="Proteomes" id="UP000887565"/>
    </source>
</evidence>
<organism evidence="1 2">
    <name type="scientific">Romanomermis culicivorax</name>
    <name type="common">Nematode worm</name>
    <dbReference type="NCBI Taxonomy" id="13658"/>
    <lineage>
        <taxon>Eukaryota</taxon>
        <taxon>Metazoa</taxon>
        <taxon>Ecdysozoa</taxon>
        <taxon>Nematoda</taxon>
        <taxon>Enoplea</taxon>
        <taxon>Dorylaimia</taxon>
        <taxon>Mermithida</taxon>
        <taxon>Mermithoidea</taxon>
        <taxon>Mermithidae</taxon>
        <taxon>Romanomermis</taxon>
    </lineage>
</organism>
<dbReference type="Proteomes" id="UP000887565">
    <property type="component" value="Unplaced"/>
</dbReference>